<dbReference type="AlphaFoldDB" id="A0A537IWS0"/>
<feature type="transmembrane region" description="Helical" evidence="7">
    <location>
        <begin position="254"/>
        <end position="274"/>
    </location>
</feature>
<keyword evidence="5 7" id="KW-1133">Transmembrane helix</keyword>
<evidence type="ECO:0000256" key="1">
    <source>
        <dbReference type="ARBA" id="ARBA00004651"/>
    </source>
</evidence>
<comment type="similarity">
    <text evidence="7">Belongs to the binding-protein-dependent transport system permease family.</text>
</comment>
<keyword evidence="3" id="KW-1003">Cell membrane</keyword>
<evidence type="ECO:0000256" key="4">
    <source>
        <dbReference type="ARBA" id="ARBA00022692"/>
    </source>
</evidence>
<dbReference type="SUPFAM" id="SSF161098">
    <property type="entry name" value="MetI-like"/>
    <property type="match status" value="1"/>
</dbReference>
<evidence type="ECO:0000256" key="8">
    <source>
        <dbReference type="SAM" id="MobiDB-lite"/>
    </source>
</evidence>
<feature type="region of interest" description="Disordered" evidence="8">
    <location>
        <begin position="1"/>
        <end position="27"/>
    </location>
</feature>
<feature type="transmembrane region" description="Helical" evidence="7">
    <location>
        <begin position="128"/>
        <end position="148"/>
    </location>
</feature>
<dbReference type="InterPro" id="IPR035906">
    <property type="entry name" value="MetI-like_sf"/>
</dbReference>
<dbReference type="PANTHER" id="PTHR30193:SF44">
    <property type="entry name" value="LACTOSE TRANSPORT SYSTEM PERMEASE PROTEIN LACF"/>
    <property type="match status" value="1"/>
</dbReference>
<dbReference type="InterPro" id="IPR051393">
    <property type="entry name" value="ABC_transporter_permease"/>
</dbReference>
<keyword evidence="4 7" id="KW-0812">Transmembrane</keyword>
<name>A0A537IWS0_9BACT</name>
<feature type="transmembrane region" description="Helical" evidence="7">
    <location>
        <begin position="177"/>
        <end position="202"/>
    </location>
</feature>
<feature type="transmembrane region" description="Helical" evidence="7">
    <location>
        <begin position="98"/>
        <end position="116"/>
    </location>
</feature>
<dbReference type="Pfam" id="PF00528">
    <property type="entry name" value="BPD_transp_1"/>
    <property type="match status" value="1"/>
</dbReference>
<keyword evidence="6 7" id="KW-0472">Membrane</keyword>
<feature type="domain" description="ABC transmembrane type-1" evidence="9">
    <location>
        <begin position="91"/>
        <end position="304"/>
    </location>
</feature>
<organism evidence="10 11">
    <name type="scientific">Candidatus Segetimicrobium genomatis</name>
    <dbReference type="NCBI Taxonomy" id="2569760"/>
    <lineage>
        <taxon>Bacteria</taxon>
        <taxon>Bacillati</taxon>
        <taxon>Candidatus Sysuimicrobiota</taxon>
        <taxon>Candidatus Sysuimicrobiia</taxon>
        <taxon>Candidatus Sysuimicrobiales</taxon>
        <taxon>Candidatus Segetimicrobiaceae</taxon>
        <taxon>Candidatus Segetimicrobium</taxon>
    </lineage>
</organism>
<feature type="transmembrane region" description="Helical" evidence="7">
    <location>
        <begin position="286"/>
        <end position="308"/>
    </location>
</feature>
<dbReference type="Gene3D" id="1.10.3720.10">
    <property type="entry name" value="MetI-like"/>
    <property type="match status" value="1"/>
</dbReference>
<reference evidence="10 11" key="1">
    <citation type="journal article" date="2019" name="Nat. Microbiol.">
        <title>Mediterranean grassland soil C-N compound turnover is dependent on rainfall and depth, and is mediated by genomically divergent microorganisms.</title>
        <authorList>
            <person name="Diamond S."/>
            <person name="Andeer P.F."/>
            <person name="Li Z."/>
            <person name="Crits-Christoph A."/>
            <person name="Burstein D."/>
            <person name="Anantharaman K."/>
            <person name="Lane K.R."/>
            <person name="Thomas B.C."/>
            <person name="Pan C."/>
            <person name="Northen T.R."/>
            <person name="Banfield J.F."/>
        </authorList>
    </citation>
    <scope>NUCLEOTIDE SEQUENCE [LARGE SCALE GENOMIC DNA]</scope>
    <source>
        <strain evidence="10">NP_8</strain>
    </source>
</reference>
<gene>
    <name evidence="10" type="ORF">E6H05_05820</name>
</gene>
<dbReference type="GO" id="GO:0005886">
    <property type="term" value="C:plasma membrane"/>
    <property type="evidence" value="ECO:0007669"/>
    <property type="project" value="UniProtKB-SubCell"/>
</dbReference>
<accession>A0A537IWS0</accession>
<proteinExistence type="inferred from homology"/>
<evidence type="ECO:0000256" key="6">
    <source>
        <dbReference type="ARBA" id="ARBA00023136"/>
    </source>
</evidence>
<comment type="subcellular location">
    <subcellularLocation>
        <location evidence="1 7">Cell membrane</location>
        <topology evidence="1 7">Multi-pass membrane protein</topology>
    </subcellularLocation>
</comment>
<dbReference type="CDD" id="cd06261">
    <property type="entry name" value="TM_PBP2"/>
    <property type="match status" value="1"/>
</dbReference>
<dbReference type="PANTHER" id="PTHR30193">
    <property type="entry name" value="ABC TRANSPORTER PERMEASE PROTEIN"/>
    <property type="match status" value="1"/>
</dbReference>
<evidence type="ECO:0000256" key="7">
    <source>
        <dbReference type="RuleBase" id="RU363032"/>
    </source>
</evidence>
<evidence type="ECO:0000259" key="9">
    <source>
        <dbReference type="PROSITE" id="PS50928"/>
    </source>
</evidence>
<evidence type="ECO:0000313" key="10">
    <source>
        <dbReference type="EMBL" id="TMI75740.1"/>
    </source>
</evidence>
<keyword evidence="2 7" id="KW-0813">Transport</keyword>
<evidence type="ECO:0000256" key="2">
    <source>
        <dbReference type="ARBA" id="ARBA00022448"/>
    </source>
</evidence>
<dbReference type="GO" id="GO:0055085">
    <property type="term" value="P:transmembrane transport"/>
    <property type="evidence" value="ECO:0007669"/>
    <property type="project" value="InterPro"/>
</dbReference>
<dbReference type="Proteomes" id="UP000318834">
    <property type="component" value="Unassembled WGS sequence"/>
</dbReference>
<feature type="transmembrane region" description="Helical" evidence="7">
    <location>
        <begin position="33"/>
        <end position="55"/>
    </location>
</feature>
<protein>
    <submittedName>
        <fullName evidence="10">Sugar ABC transporter permease</fullName>
    </submittedName>
</protein>
<dbReference type="InterPro" id="IPR000515">
    <property type="entry name" value="MetI-like"/>
</dbReference>
<evidence type="ECO:0000313" key="11">
    <source>
        <dbReference type="Proteomes" id="UP000318834"/>
    </source>
</evidence>
<sequence length="316" mass="35642">MPVRPAPKPSAARGLGHALNPSGARGSGRRTTLVAYLFLLPALALLAIFTFYPVIFGTVLSLFEYDVINPPRYVGLQQFQRLLSDRYFWIALTNSAKYVLVVPVIQLCSILLAVLVNRPLRGVGAFRAAYYIPVITSWPVVGIMWTWMYDQQGVVNWVLRGLDLVARPISWLNHPTITLYAVMFVTLWKGLGWYMVIYLSGLQAIPVEYEEAAMIDGASRSRVFWHVTIPLLRPYVLLASLLSTMAAVKVFEEIYVMTRGGPFFSTYTMFMYIFDKAFEELNMGYAAALALVLAAILLVLSAINFRVFRRGGLEWY</sequence>
<evidence type="ECO:0000256" key="5">
    <source>
        <dbReference type="ARBA" id="ARBA00022989"/>
    </source>
</evidence>
<evidence type="ECO:0000256" key="3">
    <source>
        <dbReference type="ARBA" id="ARBA00022475"/>
    </source>
</evidence>
<dbReference type="EMBL" id="VBAP01000040">
    <property type="protein sequence ID" value="TMI75740.1"/>
    <property type="molecule type" value="Genomic_DNA"/>
</dbReference>
<comment type="caution">
    <text evidence="10">The sequence shown here is derived from an EMBL/GenBank/DDBJ whole genome shotgun (WGS) entry which is preliminary data.</text>
</comment>
<feature type="transmembrane region" description="Helical" evidence="7">
    <location>
        <begin position="223"/>
        <end position="248"/>
    </location>
</feature>
<dbReference type="PROSITE" id="PS50928">
    <property type="entry name" value="ABC_TM1"/>
    <property type="match status" value="1"/>
</dbReference>